<dbReference type="InterPro" id="IPR011764">
    <property type="entry name" value="Biotin_carboxylation_dom"/>
</dbReference>
<feature type="domain" description="ATP-grasp" evidence="4">
    <location>
        <begin position="120"/>
        <end position="173"/>
    </location>
</feature>
<comment type="caution">
    <text evidence="6">The sequence shown here is derived from an EMBL/GenBank/DDBJ whole genome shotgun (WGS) entry which is preliminary data.</text>
</comment>
<dbReference type="AlphaFoldDB" id="X0VH31"/>
<evidence type="ECO:0000259" key="4">
    <source>
        <dbReference type="PROSITE" id="PS50975"/>
    </source>
</evidence>
<keyword evidence="1" id="KW-0436">Ligase</keyword>
<evidence type="ECO:0000259" key="5">
    <source>
        <dbReference type="PROSITE" id="PS50979"/>
    </source>
</evidence>
<dbReference type="PROSITE" id="PS50979">
    <property type="entry name" value="BC"/>
    <property type="match status" value="1"/>
</dbReference>
<dbReference type="EMBL" id="BARS01031390">
    <property type="protein sequence ID" value="GAG17609.1"/>
    <property type="molecule type" value="Genomic_DNA"/>
</dbReference>
<feature type="domain" description="Biotin carboxylation" evidence="5">
    <location>
        <begin position="1"/>
        <end position="195"/>
    </location>
</feature>
<dbReference type="Gene3D" id="3.40.50.20">
    <property type="match status" value="1"/>
</dbReference>
<dbReference type="InterPro" id="IPR005481">
    <property type="entry name" value="BC-like_N"/>
</dbReference>
<dbReference type="SUPFAM" id="SSF56059">
    <property type="entry name" value="Glutathione synthetase ATP-binding domain-like"/>
    <property type="match status" value="1"/>
</dbReference>
<dbReference type="InterPro" id="IPR016185">
    <property type="entry name" value="PreATP-grasp_dom_sf"/>
</dbReference>
<evidence type="ECO:0000256" key="1">
    <source>
        <dbReference type="ARBA" id="ARBA00022598"/>
    </source>
</evidence>
<dbReference type="PANTHER" id="PTHR48095">
    <property type="entry name" value="PYRUVATE CARBOXYLASE SUBUNIT A"/>
    <property type="match status" value="1"/>
</dbReference>
<reference evidence="6" key="1">
    <citation type="journal article" date="2014" name="Front. Microbiol.">
        <title>High frequency of phylogenetically diverse reductive dehalogenase-homologous genes in deep subseafloor sedimentary metagenomes.</title>
        <authorList>
            <person name="Kawai M."/>
            <person name="Futagami T."/>
            <person name="Toyoda A."/>
            <person name="Takaki Y."/>
            <person name="Nishi S."/>
            <person name="Hori S."/>
            <person name="Arai W."/>
            <person name="Tsubouchi T."/>
            <person name="Morono Y."/>
            <person name="Uchiyama I."/>
            <person name="Ito T."/>
            <person name="Fujiyama A."/>
            <person name="Inagaki F."/>
            <person name="Takami H."/>
        </authorList>
    </citation>
    <scope>NUCLEOTIDE SEQUENCE</scope>
    <source>
        <strain evidence="6">Expedition CK06-06</strain>
    </source>
</reference>
<dbReference type="Pfam" id="PF02786">
    <property type="entry name" value="CPSase_L_D2"/>
    <property type="match status" value="1"/>
</dbReference>
<proteinExistence type="predicted"/>
<sequence length="195" mass="20610">MFSRILIANRGEIALRIIRACHELGVGAVVVYSEADKDASYLQLADEAVCIGPPDCAKSYLNIPRIISAAEITDVEAIHPGYGFLAENINFARICRECGIVFIGPPVEAMQLLGDKVQARELARKVGVSVVPGSDGAIEKESRALKLANKMGYPVIIKAAAGGGGRGMRVAHNDISLRSAFSAARAEAEVAFGDG</sequence>
<feature type="non-terminal residue" evidence="6">
    <location>
        <position position="195"/>
    </location>
</feature>
<evidence type="ECO:0000313" key="6">
    <source>
        <dbReference type="EMBL" id="GAG17609.1"/>
    </source>
</evidence>
<evidence type="ECO:0000256" key="3">
    <source>
        <dbReference type="ARBA" id="ARBA00022840"/>
    </source>
</evidence>
<dbReference type="GO" id="GO:0046872">
    <property type="term" value="F:metal ion binding"/>
    <property type="evidence" value="ECO:0007669"/>
    <property type="project" value="InterPro"/>
</dbReference>
<accession>X0VH31</accession>
<name>X0VH31_9ZZZZ</name>
<protein>
    <recommendedName>
        <fullName evidence="7">Biotin carboxylation domain-containing protein</fullName>
    </recommendedName>
</protein>
<dbReference type="GO" id="GO:0016874">
    <property type="term" value="F:ligase activity"/>
    <property type="evidence" value="ECO:0007669"/>
    <property type="project" value="UniProtKB-KW"/>
</dbReference>
<keyword evidence="2" id="KW-0547">Nucleotide-binding</keyword>
<dbReference type="InterPro" id="IPR051602">
    <property type="entry name" value="ACC_Biotin_Carboxylase"/>
</dbReference>
<dbReference type="InterPro" id="IPR013815">
    <property type="entry name" value="ATP_grasp_subdomain_1"/>
</dbReference>
<dbReference type="SUPFAM" id="SSF52440">
    <property type="entry name" value="PreATP-grasp domain"/>
    <property type="match status" value="1"/>
</dbReference>
<dbReference type="PROSITE" id="PS50975">
    <property type="entry name" value="ATP_GRASP"/>
    <property type="match status" value="1"/>
</dbReference>
<evidence type="ECO:0008006" key="7">
    <source>
        <dbReference type="Google" id="ProtNLM"/>
    </source>
</evidence>
<dbReference type="InterPro" id="IPR005479">
    <property type="entry name" value="CPAse_ATP-bd"/>
</dbReference>
<dbReference type="FunFam" id="3.30.1490.20:FF:000003">
    <property type="entry name" value="acetyl-CoA carboxylase isoform X1"/>
    <property type="match status" value="1"/>
</dbReference>
<organism evidence="6">
    <name type="scientific">marine sediment metagenome</name>
    <dbReference type="NCBI Taxonomy" id="412755"/>
    <lineage>
        <taxon>unclassified sequences</taxon>
        <taxon>metagenomes</taxon>
        <taxon>ecological metagenomes</taxon>
    </lineage>
</organism>
<evidence type="ECO:0000256" key="2">
    <source>
        <dbReference type="ARBA" id="ARBA00022741"/>
    </source>
</evidence>
<dbReference type="Pfam" id="PF00289">
    <property type="entry name" value="Biotin_carb_N"/>
    <property type="match status" value="1"/>
</dbReference>
<dbReference type="Gene3D" id="3.30.1490.20">
    <property type="entry name" value="ATP-grasp fold, A domain"/>
    <property type="match status" value="1"/>
</dbReference>
<keyword evidence="3" id="KW-0067">ATP-binding</keyword>
<dbReference type="InterPro" id="IPR011761">
    <property type="entry name" value="ATP-grasp"/>
</dbReference>
<dbReference type="FunFam" id="3.40.50.20:FF:000010">
    <property type="entry name" value="Propionyl-CoA carboxylase subunit alpha"/>
    <property type="match status" value="1"/>
</dbReference>
<dbReference type="PROSITE" id="PS00866">
    <property type="entry name" value="CPSASE_1"/>
    <property type="match status" value="1"/>
</dbReference>
<dbReference type="GO" id="GO:0005524">
    <property type="term" value="F:ATP binding"/>
    <property type="evidence" value="ECO:0007669"/>
    <property type="project" value="UniProtKB-KW"/>
</dbReference>
<dbReference type="PANTHER" id="PTHR48095:SF2">
    <property type="entry name" value="BIOTIN CARBOXYLASE, CHLOROPLASTIC"/>
    <property type="match status" value="1"/>
</dbReference>
<gene>
    <name evidence="6" type="ORF">S01H1_48858</name>
</gene>